<dbReference type="GO" id="GO:0045597">
    <property type="term" value="P:positive regulation of cell differentiation"/>
    <property type="evidence" value="ECO:0007669"/>
    <property type="project" value="TreeGrafter"/>
</dbReference>
<evidence type="ECO:0000313" key="11">
    <source>
        <dbReference type="Ensembl" id="ENSDCDP00010030545.1"/>
    </source>
</evidence>
<dbReference type="Pfam" id="PF00007">
    <property type="entry name" value="Cys_knot"/>
    <property type="match status" value="1"/>
</dbReference>
<comment type="subcellular location">
    <subcellularLocation>
        <location evidence="1">Secreted</location>
    </subcellularLocation>
</comment>
<dbReference type="InterPro" id="IPR050941">
    <property type="entry name" value="CCN"/>
</dbReference>
<reference evidence="11" key="2">
    <citation type="submission" date="2025-08" db="UniProtKB">
        <authorList>
            <consortium name="Ensembl"/>
        </authorList>
    </citation>
    <scope>IDENTIFICATION</scope>
</reference>
<dbReference type="SUPFAM" id="SSF82895">
    <property type="entry name" value="TSP-1 type 1 repeat"/>
    <property type="match status" value="1"/>
</dbReference>
<dbReference type="PANTHER" id="PTHR11348">
    <property type="entry name" value="CONNECTIVE TISSUE GROWTH FACTOR-RELATED"/>
    <property type="match status" value="1"/>
</dbReference>
<evidence type="ECO:0000256" key="7">
    <source>
        <dbReference type="SAM" id="MobiDB-lite"/>
    </source>
</evidence>
<dbReference type="PROSITE" id="PS01185">
    <property type="entry name" value="CTCK_1"/>
    <property type="match status" value="1"/>
</dbReference>
<organism evidence="11 12">
    <name type="scientific">Denticeps clupeoides</name>
    <name type="common">denticle herring</name>
    <dbReference type="NCBI Taxonomy" id="299321"/>
    <lineage>
        <taxon>Eukaryota</taxon>
        <taxon>Metazoa</taxon>
        <taxon>Chordata</taxon>
        <taxon>Craniata</taxon>
        <taxon>Vertebrata</taxon>
        <taxon>Euteleostomi</taxon>
        <taxon>Actinopterygii</taxon>
        <taxon>Neopterygii</taxon>
        <taxon>Teleostei</taxon>
        <taxon>Clupei</taxon>
        <taxon>Clupeiformes</taxon>
        <taxon>Denticipitoidei</taxon>
        <taxon>Denticipitidae</taxon>
        <taxon>Denticeps</taxon>
    </lineage>
</organism>
<dbReference type="InterPro" id="IPR006207">
    <property type="entry name" value="Cys_knot_C"/>
</dbReference>
<evidence type="ECO:0000259" key="10">
    <source>
        <dbReference type="PROSITE" id="PS51323"/>
    </source>
</evidence>
<evidence type="ECO:0008006" key="13">
    <source>
        <dbReference type="Google" id="ProtNLM"/>
    </source>
</evidence>
<sequence length="356" mass="39785">HSGCLARGHNVGSVPTHQGATEQSTVPTHYPTHLEAYNRTQYCKWPCKCPRAPLTCPLGVSLVTDGCDCCKTCARQVGESCNEKDTCDHHKGLYCDYSSDKPRYEQGVCAYLSGTGCEYEGVVYRNGQSFQPNCKYQCLCVNGAIGCLGLCNDSQPPRVWCRTPRRVRVPGRCCETWVCDEPRRGRKAAPRHAVQGTGSDRHENCPVQTTPWSPCSRTCGRGVSMRISNGNKQCQMMKESRLCSIRPCQVDISKHFRPGKKCLNIYRERQPSKFTISGCTSKKAYWPKYCGVCTDNRCCIPYKSKSVTVDFECPSGATFSWQVMWINACFCNLSCKKPGDIFAELGQHFGFSEVMN</sequence>
<dbReference type="Pfam" id="PF00093">
    <property type="entry name" value="VWC"/>
    <property type="match status" value="1"/>
</dbReference>
<evidence type="ECO:0000256" key="5">
    <source>
        <dbReference type="ARBA" id="ARBA00023157"/>
    </source>
</evidence>
<name>A0AAY4CBH3_9TELE</name>
<evidence type="ECO:0000256" key="2">
    <source>
        <dbReference type="ARBA" id="ARBA00008125"/>
    </source>
</evidence>
<dbReference type="SUPFAM" id="SSF57603">
    <property type="entry name" value="FnI-like domain"/>
    <property type="match status" value="1"/>
</dbReference>
<dbReference type="Proteomes" id="UP000694580">
    <property type="component" value="Chromosome 20"/>
</dbReference>
<dbReference type="SUPFAM" id="SSF57184">
    <property type="entry name" value="Growth factor receptor domain"/>
    <property type="match status" value="1"/>
</dbReference>
<dbReference type="Gene3D" id="2.20.100.10">
    <property type="entry name" value="Thrombospondin type-1 (TSP1) repeat"/>
    <property type="match status" value="1"/>
</dbReference>
<dbReference type="Gene3D" id="2.10.70.10">
    <property type="entry name" value="Complement Module, domain 1"/>
    <property type="match status" value="1"/>
</dbReference>
<evidence type="ECO:0000256" key="6">
    <source>
        <dbReference type="PROSITE-ProRule" id="PRU00039"/>
    </source>
</evidence>
<evidence type="ECO:0000256" key="1">
    <source>
        <dbReference type="ARBA" id="ARBA00004613"/>
    </source>
</evidence>
<reference evidence="11 12" key="1">
    <citation type="submission" date="2020-06" db="EMBL/GenBank/DDBJ databases">
        <authorList>
            <consortium name="Wellcome Sanger Institute Data Sharing"/>
        </authorList>
    </citation>
    <scope>NUCLEOTIDE SEQUENCE [LARGE SCALE GENOMIC DNA]</scope>
</reference>
<dbReference type="InterPro" id="IPR043973">
    <property type="entry name" value="TSP1_CCN"/>
</dbReference>
<dbReference type="Pfam" id="PF19035">
    <property type="entry name" value="TSP1_CCN"/>
    <property type="match status" value="1"/>
</dbReference>
<dbReference type="SMART" id="SM00041">
    <property type="entry name" value="CT"/>
    <property type="match status" value="1"/>
</dbReference>
<dbReference type="SMART" id="SM00209">
    <property type="entry name" value="TSP1"/>
    <property type="match status" value="1"/>
</dbReference>
<dbReference type="InterPro" id="IPR000867">
    <property type="entry name" value="IGFBP-like"/>
</dbReference>
<evidence type="ECO:0000259" key="8">
    <source>
        <dbReference type="PROSITE" id="PS01225"/>
    </source>
</evidence>
<feature type="domain" description="VWFC" evidence="9">
    <location>
        <begin position="115"/>
        <end position="180"/>
    </location>
</feature>
<evidence type="ECO:0000259" key="9">
    <source>
        <dbReference type="PROSITE" id="PS50184"/>
    </source>
</evidence>
<proteinExistence type="inferred from homology"/>
<dbReference type="SMART" id="SM00214">
    <property type="entry name" value="VWC"/>
    <property type="match status" value="1"/>
</dbReference>
<dbReference type="PROSITE" id="PS50184">
    <property type="entry name" value="VWFC_2"/>
    <property type="match status" value="1"/>
</dbReference>
<dbReference type="PANTHER" id="PTHR11348:SF4">
    <property type="entry name" value="CCN FAMILY MEMBER 4"/>
    <property type="match status" value="1"/>
</dbReference>
<dbReference type="GO" id="GO:0007155">
    <property type="term" value="P:cell adhesion"/>
    <property type="evidence" value="ECO:0007669"/>
    <property type="project" value="TreeGrafter"/>
</dbReference>
<dbReference type="SMART" id="SM00121">
    <property type="entry name" value="IB"/>
    <property type="match status" value="1"/>
</dbReference>
<dbReference type="Gene3D" id="4.10.40.20">
    <property type="match status" value="1"/>
</dbReference>
<evidence type="ECO:0000313" key="12">
    <source>
        <dbReference type="Proteomes" id="UP000694580"/>
    </source>
</evidence>
<feature type="domain" description="IGFBP N-terminal" evidence="10">
    <location>
        <begin position="39"/>
        <end position="112"/>
    </location>
</feature>
<keyword evidence="4" id="KW-0732">Signal</keyword>
<keyword evidence="5" id="KW-1015">Disulfide bond</keyword>
<protein>
    <recommendedName>
        <fullName evidence="13">Cellular communication network factor 4a</fullName>
    </recommendedName>
</protein>
<dbReference type="InterPro" id="IPR012395">
    <property type="entry name" value="IGFBP_CNN"/>
</dbReference>
<dbReference type="InterPro" id="IPR009030">
    <property type="entry name" value="Growth_fac_rcpt_cys_sf"/>
</dbReference>
<dbReference type="PROSITE" id="PS51323">
    <property type="entry name" value="IGFBP_N_2"/>
    <property type="match status" value="1"/>
</dbReference>
<reference evidence="11" key="3">
    <citation type="submission" date="2025-09" db="UniProtKB">
        <authorList>
            <consortium name="Ensembl"/>
        </authorList>
    </citation>
    <scope>IDENTIFICATION</scope>
</reference>
<dbReference type="GO" id="GO:0031012">
    <property type="term" value="C:extracellular matrix"/>
    <property type="evidence" value="ECO:0007669"/>
    <property type="project" value="TreeGrafter"/>
</dbReference>
<dbReference type="PIRSF" id="PIRSF036495">
    <property type="entry name" value="IGFBP_rP_CNN"/>
    <property type="match status" value="1"/>
</dbReference>
<dbReference type="GO" id="GO:0005615">
    <property type="term" value="C:extracellular space"/>
    <property type="evidence" value="ECO:0007669"/>
    <property type="project" value="TreeGrafter"/>
</dbReference>
<dbReference type="Pfam" id="PF00219">
    <property type="entry name" value="IGFBP"/>
    <property type="match status" value="1"/>
</dbReference>
<gene>
    <name evidence="11" type="primary">LOC114770314</name>
</gene>
<dbReference type="PROSITE" id="PS50092">
    <property type="entry name" value="TSP1"/>
    <property type="match status" value="1"/>
</dbReference>
<dbReference type="GO" id="GO:0005178">
    <property type="term" value="F:integrin binding"/>
    <property type="evidence" value="ECO:0007669"/>
    <property type="project" value="TreeGrafter"/>
</dbReference>
<evidence type="ECO:0000256" key="4">
    <source>
        <dbReference type="ARBA" id="ARBA00022729"/>
    </source>
</evidence>
<comment type="similarity">
    <text evidence="2">Belongs to the CCN family.</text>
</comment>
<dbReference type="PROSITE" id="PS01208">
    <property type="entry name" value="VWFC_1"/>
    <property type="match status" value="1"/>
</dbReference>
<feature type="region of interest" description="Disordered" evidence="7">
    <location>
        <begin position="1"/>
        <end position="25"/>
    </location>
</feature>
<feature type="domain" description="CTCK" evidence="8">
    <location>
        <begin position="262"/>
        <end position="336"/>
    </location>
</feature>
<dbReference type="InterPro" id="IPR036383">
    <property type="entry name" value="TSP1_rpt_sf"/>
</dbReference>
<dbReference type="Ensembl" id="ENSDCDT00010037921.1">
    <property type="protein sequence ID" value="ENSDCDP00010030545.1"/>
    <property type="gene ID" value="ENSDCDG00010019549.1"/>
</dbReference>
<keyword evidence="12" id="KW-1185">Reference proteome</keyword>
<dbReference type="AlphaFoldDB" id="A0AAY4CBH3"/>
<feature type="compositionally biased region" description="Polar residues" evidence="7">
    <location>
        <begin position="13"/>
        <end position="25"/>
    </location>
</feature>
<keyword evidence="3" id="KW-0964">Secreted</keyword>
<dbReference type="PROSITE" id="PS01225">
    <property type="entry name" value="CTCK_2"/>
    <property type="match status" value="1"/>
</dbReference>
<dbReference type="InterPro" id="IPR006208">
    <property type="entry name" value="Glyco_hormone_CN"/>
</dbReference>
<comment type="caution">
    <text evidence="6">Lacks conserved residue(s) required for the propagation of feature annotation.</text>
</comment>
<dbReference type="InterPro" id="IPR000884">
    <property type="entry name" value="TSP1_rpt"/>
</dbReference>
<dbReference type="GO" id="GO:0008201">
    <property type="term" value="F:heparin binding"/>
    <property type="evidence" value="ECO:0007669"/>
    <property type="project" value="TreeGrafter"/>
</dbReference>
<accession>A0AAY4CBH3</accession>
<dbReference type="GO" id="GO:0007165">
    <property type="term" value="P:signal transduction"/>
    <property type="evidence" value="ECO:0007669"/>
    <property type="project" value="InterPro"/>
</dbReference>
<evidence type="ECO:0000256" key="3">
    <source>
        <dbReference type="ARBA" id="ARBA00022525"/>
    </source>
</evidence>
<dbReference type="GeneTree" id="ENSGT00940000158587"/>
<dbReference type="InterPro" id="IPR001007">
    <property type="entry name" value="VWF_dom"/>
</dbReference>